<dbReference type="Pfam" id="PF06267">
    <property type="entry name" value="DUF1028"/>
    <property type="match status" value="1"/>
</dbReference>
<dbReference type="Gene3D" id="1.25.40.10">
    <property type="entry name" value="Tetratricopeptide repeat domain"/>
    <property type="match status" value="1"/>
</dbReference>
<evidence type="ECO:0000313" key="1">
    <source>
        <dbReference type="EMBL" id="RDD83490.1"/>
    </source>
</evidence>
<name>A0A369UV58_9GAMM</name>
<sequence>MPLMPSITLGTAISTPPAWRHWISLSIGMLCGIALSNVQATYSIAACDMSTKTCGVAVQTNNLAVGASVPYAQAGVGAVASQFETNPVYGPKGLALMKAGKTPKQALQQLLAEDGNFEGEGIQARQVALVGIDGLTAVYTGAEAQQANWAGSRCGPGYSIQGNGLAGPQVIEQMEQTYLHAAGSLAERLLAALSAGDAAGGQRSGRESSALLVKTPQGWPVDIDLRVDHATDPVGELRHLLNLEMARRQTVTAQRLVDAGQFDQAREQLDAALAKAPDWPRLWLRAARIAMQMDEPGLAMRDLDTALVRQPAWAATELNQGVYAELGQLEHFHAWIDTAQKQQTLRDADALTTHATVAERVALTRRLLEDGDAATARKLIDAIPVSTGSAAMHEVRADIALAQTDTAKAAAEIQLAVAAAPDDLRLRKKALRLKQALPKP</sequence>
<accession>A0A369UV58</accession>
<dbReference type="SUPFAM" id="SSF56235">
    <property type="entry name" value="N-terminal nucleophile aminohydrolases (Ntn hydrolases)"/>
    <property type="match status" value="1"/>
</dbReference>
<reference evidence="1 2" key="1">
    <citation type="submission" date="2018-07" db="EMBL/GenBank/DDBJ databases">
        <title>Dyella tabacisoli L4-6T, whole genome shotgun sequence.</title>
        <authorList>
            <person name="Zhou X.-K."/>
            <person name="Li W.-J."/>
            <person name="Duan Y.-Q."/>
        </authorList>
    </citation>
    <scope>NUCLEOTIDE SEQUENCE [LARGE SCALE GENOMIC DNA]</scope>
    <source>
        <strain evidence="1 2">L4-6</strain>
    </source>
</reference>
<organism evidence="1 2">
    <name type="scientific">Dyella tabacisoli</name>
    <dbReference type="NCBI Taxonomy" id="2282381"/>
    <lineage>
        <taxon>Bacteria</taxon>
        <taxon>Pseudomonadati</taxon>
        <taxon>Pseudomonadota</taxon>
        <taxon>Gammaproteobacteria</taxon>
        <taxon>Lysobacterales</taxon>
        <taxon>Rhodanobacteraceae</taxon>
        <taxon>Dyella</taxon>
    </lineage>
</organism>
<dbReference type="Gene3D" id="3.60.20.10">
    <property type="entry name" value="Glutamine Phosphoribosylpyrophosphate, subunit 1, domain 1"/>
    <property type="match status" value="1"/>
</dbReference>
<dbReference type="AlphaFoldDB" id="A0A369UV58"/>
<dbReference type="PANTHER" id="PTHR39328">
    <property type="entry name" value="BLL2871 PROTEIN"/>
    <property type="match status" value="1"/>
</dbReference>
<comment type="caution">
    <text evidence="1">The sequence shown here is derived from an EMBL/GenBank/DDBJ whole genome shotgun (WGS) entry which is preliminary data.</text>
</comment>
<dbReference type="EMBL" id="QQAH01000001">
    <property type="protein sequence ID" value="RDD83490.1"/>
    <property type="molecule type" value="Genomic_DNA"/>
</dbReference>
<dbReference type="SUPFAM" id="SSF48452">
    <property type="entry name" value="TPR-like"/>
    <property type="match status" value="1"/>
</dbReference>
<dbReference type="Proteomes" id="UP000253782">
    <property type="component" value="Unassembled WGS sequence"/>
</dbReference>
<dbReference type="Pfam" id="PF13428">
    <property type="entry name" value="TPR_14"/>
    <property type="match status" value="1"/>
</dbReference>
<keyword evidence="2" id="KW-1185">Reference proteome</keyword>
<dbReference type="InterPro" id="IPR029055">
    <property type="entry name" value="Ntn_hydrolases_N"/>
</dbReference>
<dbReference type="OrthoDB" id="9790012at2"/>
<dbReference type="InterPro" id="IPR010430">
    <property type="entry name" value="DUF1028"/>
</dbReference>
<proteinExistence type="predicted"/>
<evidence type="ECO:0000313" key="2">
    <source>
        <dbReference type="Proteomes" id="UP000253782"/>
    </source>
</evidence>
<protein>
    <submittedName>
        <fullName evidence="1">DUF1028 domain-containing protein</fullName>
    </submittedName>
</protein>
<gene>
    <name evidence="1" type="ORF">DVJ77_02630</name>
</gene>
<dbReference type="InterPro" id="IPR011990">
    <property type="entry name" value="TPR-like_helical_dom_sf"/>
</dbReference>
<dbReference type="PANTHER" id="PTHR39328:SF1">
    <property type="entry name" value="BLL2871 PROTEIN"/>
    <property type="match status" value="1"/>
</dbReference>